<evidence type="ECO:0000259" key="4">
    <source>
        <dbReference type="PROSITE" id="PS51819"/>
    </source>
</evidence>
<dbReference type="Pfam" id="PF19581">
    <property type="entry name" value="Glyoxalase_7"/>
    <property type="match status" value="1"/>
</dbReference>
<dbReference type="STRING" id="260086.SAMN05216207_104923"/>
<dbReference type="EMBL" id="FOUY01000049">
    <property type="protein sequence ID" value="SFO37897.1"/>
    <property type="molecule type" value="Genomic_DNA"/>
</dbReference>
<evidence type="ECO:0000256" key="2">
    <source>
        <dbReference type="ARBA" id="ARBA00021572"/>
    </source>
</evidence>
<reference evidence="5 6" key="1">
    <citation type="submission" date="2016-10" db="EMBL/GenBank/DDBJ databases">
        <authorList>
            <person name="de Groot N.N."/>
        </authorList>
    </citation>
    <scope>NUCLEOTIDE SEQUENCE [LARGE SCALE GENOMIC DNA]</scope>
    <source>
        <strain evidence="5 6">CGMCC 4.1877</strain>
    </source>
</reference>
<dbReference type="RefSeq" id="WP_093354063.1">
    <property type="nucleotide sequence ID" value="NZ_FOUY01000049.1"/>
</dbReference>
<keyword evidence="6" id="KW-1185">Reference proteome</keyword>
<sequence length="178" mass="19393">MDFTTDDAKIAAGTLRADLADQQITISHSRALELVAHQLGYRDWNTAAAVLGRSGADAAGLGAPVPVLRVQRFEDAQSFYLDYLGFGVEWEHRFEPDMPLYARISRGEACLDLSEHHGDGTPGSSVWVPVADVMALHKELEQKKYPALRPGVEVDAPGGPTLSVIDPFGNSLRFCEQT</sequence>
<keyword evidence="3" id="KW-0046">Antibiotic resistance</keyword>
<accession>A0A1I5GPP2</accession>
<proteinExistence type="inferred from homology"/>
<dbReference type="Gene3D" id="3.10.180.10">
    <property type="entry name" value="2,3-Dihydroxybiphenyl 1,2-Dioxygenase, domain 1"/>
    <property type="match status" value="1"/>
</dbReference>
<evidence type="ECO:0000256" key="3">
    <source>
        <dbReference type="ARBA" id="ARBA00023251"/>
    </source>
</evidence>
<feature type="domain" description="VOC" evidence="4">
    <location>
        <begin position="60"/>
        <end position="177"/>
    </location>
</feature>
<name>A0A1I5GPP2_PSUAM</name>
<dbReference type="PROSITE" id="PS51819">
    <property type="entry name" value="VOC"/>
    <property type="match status" value="1"/>
</dbReference>
<evidence type="ECO:0000313" key="5">
    <source>
        <dbReference type="EMBL" id="SFO37897.1"/>
    </source>
</evidence>
<protein>
    <recommendedName>
        <fullName evidence="2">Bleomycin resistance protein</fullName>
    </recommendedName>
</protein>
<dbReference type="InterPro" id="IPR037523">
    <property type="entry name" value="VOC_core"/>
</dbReference>
<evidence type="ECO:0000313" key="6">
    <source>
        <dbReference type="Proteomes" id="UP000199614"/>
    </source>
</evidence>
<organism evidence="5 6">
    <name type="scientific">Pseudonocardia ammonioxydans</name>
    <dbReference type="NCBI Taxonomy" id="260086"/>
    <lineage>
        <taxon>Bacteria</taxon>
        <taxon>Bacillati</taxon>
        <taxon>Actinomycetota</taxon>
        <taxon>Actinomycetes</taxon>
        <taxon>Pseudonocardiales</taxon>
        <taxon>Pseudonocardiaceae</taxon>
        <taxon>Pseudonocardia</taxon>
    </lineage>
</organism>
<dbReference type="Pfam" id="PF20066">
    <property type="entry name" value="Glyoxalase_8"/>
    <property type="match status" value="1"/>
</dbReference>
<dbReference type="Proteomes" id="UP000199614">
    <property type="component" value="Unassembled WGS sequence"/>
</dbReference>
<dbReference type="InterPro" id="IPR000335">
    <property type="entry name" value="Bleomycin-R"/>
</dbReference>
<dbReference type="AlphaFoldDB" id="A0A1I5GPP2"/>
<dbReference type="InterPro" id="IPR045517">
    <property type="entry name" value="Glyoxalase_8"/>
</dbReference>
<gene>
    <name evidence="5" type="ORF">SAMN05216207_104923</name>
</gene>
<dbReference type="InterPro" id="IPR029068">
    <property type="entry name" value="Glyas_Bleomycin-R_OHBP_Dase"/>
</dbReference>
<dbReference type="OrthoDB" id="9798201at2"/>
<dbReference type="SUPFAM" id="SSF54593">
    <property type="entry name" value="Glyoxalase/Bleomycin resistance protein/Dihydroxybiphenyl dioxygenase"/>
    <property type="match status" value="1"/>
</dbReference>
<evidence type="ECO:0000256" key="1">
    <source>
        <dbReference type="ARBA" id="ARBA00011051"/>
    </source>
</evidence>
<dbReference type="GO" id="GO:0046677">
    <property type="term" value="P:response to antibiotic"/>
    <property type="evidence" value="ECO:0007669"/>
    <property type="project" value="UniProtKB-KW"/>
</dbReference>
<comment type="similarity">
    <text evidence="1">Belongs to the bleomycin resistance protein family.</text>
</comment>